<reference evidence="2 3" key="1">
    <citation type="submission" date="2019-11" db="EMBL/GenBank/DDBJ databases">
        <title>Draft genome sequence of Blautia luti DSM 14534T, isolated from human stool.</title>
        <authorList>
            <person name="Ortiz R."/>
            <person name="Melis-Arcos F."/>
            <person name="Covarrubias P."/>
            <person name="Cardenas J.P."/>
            <person name="Perez-Donoso J."/>
            <person name="Almonacid D."/>
        </authorList>
    </citation>
    <scope>NUCLEOTIDE SEQUENCE [LARGE SCALE GENOMIC DNA]</scope>
    <source>
        <strain evidence="2 3">DSM 14534</strain>
    </source>
</reference>
<dbReference type="AlphaFoldDB" id="A0A844GF30"/>
<dbReference type="Proteomes" id="UP000437824">
    <property type="component" value="Unassembled WGS sequence"/>
</dbReference>
<name>A0A844GF30_9FIRM</name>
<sequence length="312" mass="35969">MSKYGVEHEGKQYEVDIVRTDRKNKWSVVTDFISGRGKNVKRESLQRELQETVKNFEDVYAENISYLIQSREGMYIVYLDIEDDLDWSITDEGEKILDGEKFWKLMAIVNSMQNRPCVIQLDKKKKRQYNCLLGTALILAIERREEEFEKCIKEAEKYIEEREYEITRKWNAEICCVTFIVILLLYSLGRGILNNDSQINCLNFLWYGAIGVLFSVLQHNAYINASCTAGKTLLICEVISKYIVGMISSFIVIYAFKTGIFMTGFVAEKHEKEFMLLLGIVAGFSERLAPSLIGKIEGKEGTTDEKENTDNL</sequence>
<protein>
    <submittedName>
        <fullName evidence="2">Uncharacterized protein</fullName>
    </submittedName>
</protein>
<keyword evidence="1" id="KW-0472">Membrane</keyword>
<organism evidence="2 3">
    <name type="scientific">Blautia luti DSM 14534 = JCM 17040</name>
    <dbReference type="NCBI Taxonomy" id="649762"/>
    <lineage>
        <taxon>Bacteria</taxon>
        <taxon>Bacillati</taxon>
        <taxon>Bacillota</taxon>
        <taxon>Clostridia</taxon>
        <taxon>Lachnospirales</taxon>
        <taxon>Lachnospiraceae</taxon>
        <taxon>Blautia</taxon>
    </lineage>
</organism>
<comment type="caution">
    <text evidence="2">The sequence shown here is derived from an EMBL/GenBank/DDBJ whole genome shotgun (WGS) entry which is preliminary data.</text>
</comment>
<feature type="transmembrane region" description="Helical" evidence="1">
    <location>
        <begin position="242"/>
        <end position="267"/>
    </location>
</feature>
<evidence type="ECO:0000313" key="2">
    <source>
        <dbReference type="EMBL" id="MTD60613.1"/>
    </source>
</evidence>
<dbReference type="EMBL" id="WMBC01000003">
    <property type="protein sequence ID" value="MTD60613.1"/>
    <property type="molecule type" value="Genomic_DNA"/>
</dbReference>
<dbReference type="RefSeq" id="WP_154779872.1">
    <property type="nucleotide sequence ID" value="NZ_WMBC01000003.1"/>
</dbReference>
<gene>
    <name evidence="2" type="ORF">GKZ57_04895</name>
</gene>
<proteinExistence type="predicted"/>
<feature type="transmembrane region" description="Helical" evidence="1">
    <location>
        <begin position="170"/>
        <end position="189"/>
    </location>
</feature>
<accession>A0A844GF30</accession>
<keyword evidence="1" id="KW-0812">Transmembrane</keyword>
<feature type="transmembrane region" description="Helical" evidence="1">
    <location>
        <begin position="201"/>
        <end position="222"/>
    </location>
</feature>
<evidence type="ECO:0000256" key="1">
    <source>
        <dbReference type="SAM" id="Phobius"/>
    </source>
</evidence>
<evidence type="ECO:0000313" key="3">
    <source>
        <dbReference type="Proteomes" id="UP000437824"/>
    </source>
</evidence>
<keyword evidence="1" id="KW-1133">Transmembrane helix</keyword>